<proteinExistence type="predicted"/>
<reference evidence="2" key="1">
    <citation type="submission" date="2017-04" db="EMBL/GenBank/DDBJ databases">
        <title>Function of individual gut microbiota members based on whole genome sequencing of pure cultures obtained from chicken caecum.</title>
        <authorList>
            <person name="Medvecky M."/>
            <person name="Cejkova D."/>
            <person name="Polansky O."/>
            <person name="Karasova D."/>
            <person name="Kubasova T."/>
            <person name="Cizek A."/>
            <person name="Rychlik I."/>
        </authorList>
    </citation>
    <scope>NUCLEOTIDE SEQUENCE [LARGE SCALE GENOMIC DNA]</scope>
    <source>
        <strain evidence="2">An71</strain>
    </source>
</reference>
<comment type="caution">
    <text evidence="1">The sequence shown here is derived from an EMBL/GenBank/DDBJ whole genome shotgun (WGS) entry which is preliminary data.</text>
</comment>
<accession>A0A1Y3UTI0</accession>
<gene>
    <name evidence="1" type="ORF">B5G22_00080</name>
</gene>
<evidence type="ECO:0000313" key="1">
    <source>
        <dbReference type="EMBL" id="OUN50367.1"/>
    </source>
</evidence>
<dbReference type="Proteomes" id="UP000195868">
    <property type="component" value="Unassembled WGS sequence"/>
</dbReference>
<organism evidence="1 2">
    <name type="scientific">Limosilactobacillus reuteri</name>
    <name type="common">Lactobacillus reuteri</name>
    <dbReference type="NCBI Taxonomy" id="1598"/>
    <lineage>
        <taxon>Bacteria</taxon>
        <taxon>Bacillati</taxon>
        <taxon>Bacillota</taxon>
        <taxon>Bacilli</taxon>
        <taxon>Lactobacillales</taxon>
        <taxon>Lactobacillaceae</taxon>
        <taxon>Limosilactobacillus</taxon>
    </lineage>
</organism>
<dbReference type="AlphaFoldDB" id="A0A1Y3UTI0"/>
<dbReference type="EMBL" id="NFHN01000001">
    <property type="protein sequence ID" value="OUN50367.1"/>
    <property type="molecule type" value="Genomic_DNA"/>
</dbReference>
<name>A0A1Y3UTI0_LIMRT</name>
<dbReference type="RefSeq" id="WP_087214211.1">
    <property type="nucleotide sequence ID" value="NZ_NFHN01000001.1"/>
</dbReference>
<sequence length="83" mass="9491">MEILTGQKVWLVKSELGKTWGVIGVFDNVLAAEKFAEEKYRAWTDDEEFTWGRGKTAQEIHIETSTQPLDGKLIISEYSVRSK</sequence>
<evidence type="ECO:0000313" key="2">
    <source>
        <dbReference type="Proteomes" id="UP000195868"/>
    </source>
</evidence>
<protein>
    <submittedName>
        <fullName evidence="1">Uncharacterized protein</fullName>
    </submittedName>
</protein>